<proteinExistence type="predicted"/>
<feature type="chain" id="PRO_5030544988" description="LPP20 lipoprotein" evidence="1">
    <location>
        <begin position="23"/>
        <end position="194"/>
    </location>
</feature>
<name>A0A7W4W375_9GAMM</name>
<accession>A0A7W4W375</accession>
<evidence type="ECO:0000313" key="3">
    <source>
        <dbReference type="Proteomes" id="UP000537130"/>
    </source>
</evidence>
<dbReference type="PROSITE" id="PS51257">
    <property type="entry name" value="PROKAR_LIPOPROTEIN"/>
    <property type="match status" value="1"/>
</dbReference>
<dbReference type="Proteomes" id="UP000537130">
    <property type="component" value="Unassembled WGS sequence"/>
</dbReference>
<comment type="caution">
    <text evidence="2">The sequence shown here is derived from an EMBL/GenBank/DDBJ whole genome shotgun (WGS) entry which is preliminary data.</text>
</comment>
<evidence type="ECO:0000313" key="2">
    <source>
        <dbReference type="EMBL" id="MBB3046626.1"/>
    </source>
</evidence>
<reference evidence="2 3" key="1">
    <citation type="submission" date="2020-08" db="EMBL/GenBank/DDBJ databases">
        <title>Genomic Encyclopedia of Type Strains, Phase III (KMG-III): the genomes of soil and plant-associated and newly described type strains.</title>
        <authorList>
            <person name="Whitman W."/>
        </authorList>
    </citation>
    <scope>NUCLEOTIDE SEQUENCE [LARGE SCALE GENOMIC DNA]</scope>
    <source>
        <strain evidence="2 3">CECT 8654</strain>
    </source>
</reference>
<organism evidence="2 3">
    <name type="scientific">Litorivivens lipolytica</name>
    <dbReference type="NCBI Taxonomy" id="1524264"/>
    <lineage>
        <taxon>Bacteria</taxon>
        <taxon>Pseudomonadati</taxon>
        <taxon>Pseudomonadota</taxon>
        <taxon>Gammaproteobacteria</taxon>
        <taxon>Litorivivens</taxon>
    </lineage>
</organism>
<evidence type="ECO:0000256" key="1">
    <source>
        <dbReference type="SAM" id="SignalP"/>
    </source>
</evidence>
<feature type="signal peptide" evidence="1">
    <location>
        <begin position="1"/>
        <end position="22"/>
    </location>
</feature>
<gene>
    <name evidence="2" type="ORF">FHR99_000862</name>
</gene>
<keyword evidence="3" id="KW-1185">Reference proteome</keyword>
<dbReference type="AlphaFoldDB" id="A0A7W4W375"/>
<dbReference type="EMBL" id="JACHWY010000001">
    <property type="protein sequence ID" value="MBB3046626.1"/>
    <property type="molecule type" value="Genomic_DNA"/>
</dbReference>
<protein>
    <recommendedName>
        <fullName evidence="4">LPP20 lipoprotein</fullName>
    </recommendedName>
</protein>
<sequence length="194" mass="20665">MKTAVKAASLAASVLLAACAGAPEQTAQTSNAAPYDNRPDWVKLPMVEDGLASTQCVAKKGSSSIMQAKATALARAEIARQIEVKATALDKTYQRLTEASAGDSFGSSFESVSKTVANQNLSGTRAVKAEYVMGIDGQPEYCVMVTMSPSLTKDLFNDLMKEADANLSAQNEAILYEEFKAFKAHNELDELTAQ</sequence>
<evidence type="ECO:0008006" key="4">
    <source>
        <dbReference type="Google" id="ProtNLM"/>
    </source>
</evidence>
<dbReference type="RefSeq" id="WP_183409310.1">
    <property type="nucleotide sequence ID" value="NZ_JACHWY010000001.1"/>
</dbReference>
<keyword evidence="1" id="KW-0732">Signal</keyword>